<sequence length="130" mass="14096">MDIPHSAAAAASGDPVAVPLYRLAHGRTGDKGNRSNISVIAWHPALWDVLVEQVTEDAVARRFGQRRPSRVRRYLLPQLHAMNFVIDDVLDGGVNDSLNLDSHGKALAYLLLDLPLQVPAVLAQHLAGPP</sequence>
<protein>
    <recommendedName>
        <fullName evidence="1">AtuA-like ferredoxin-fold domain-containing protein</fullName>
    </recommendedName>
</protein>
<dbReference type="AlphaFoldDB" id="A0A1H0WCG3"/>
<dbReference type="EMBL" id="FNJL01000036">
    <property type="protein sequence ID" value="SDP88357.1"/>
    <property type="molecule type" value="Genomic_DNA"/>
</dbReference>
<evidence type="ECO:0000313" key="2">
    <source>
        <dbReference type="EMBL" id="SDP88357.1"/>
    </source>
</evidence>
<name>A0A1H0WCG3_9BURK</name>
<dbReference type="Proteomes" id="UP000199317">
    <property type="component" value="Unassembled WGS sequence"/>
</dbReference>
<dbReference type="RefSeq" id="WP_092839009.1">
    <property type="nucleotide sequence ID" value="NZ_CP028290.1"/>
</dbReference>
<evidence type="ECO:0000313" key="3">
    <source>
        <dbReference type="Proteomes" id="UP000199317"/>
    </source>
</evidence>
<feature type="domain" description="AtuA-like ferredoxin-fold" evidence="1">
    <location>
        <begin position="18"/>
        <end position="116"/>
    </location>
</feature>
<gene>
    <name evidence="2" type="ORF">SAMN04489708_1369</name>
</gene>
<proteinExistence type="predicted"/>
<reference evidence="3" key="1">
    <citation type="submission" date="2016-10" db="EMBL/GenBank/DDBJ databases">
        <authorList>
            <person name="Varghese N."/>
            <person name="Submissions S."/>
        </authorList>
    </citation>
    <scope>NUCLEOTIDE SEQUENCE [LARGE SCALE GENOMIC DNA]</scope>
    <source>
        <strain evidence="3">DSM 17101</strain>
    </source>
</reference>
<dbReference type="InterPro" id="IPR056362">
    <property type="entry name" value="AtuA-like_ferredoxin_dom"/>
</dbReference>
<dbReference type="PANTHER" id="PTHR47708:SF2">
    <property type="entry name" value="SI:CH73-132F6.5"/>
    <property type="match status" value="1"/>
</dbReference>
<organism evidence="2 3">
    <name type="scientific">Paracidovorax cattleyae</name>
    <dbReference type="NCBI Taxonomy" id="80868"/>
    <lineage>
        <taxon>Bacteria</taxon>
        <taxon>Pseudomonadati</taxon>
        <taxon>Pseudomonadota</taxon>
        <taxon>Betaproteobacteria</taxon>
        <taxon>Burkholderiales</taxon>
        <taxon>Comamonadaceae</taxon>
        <taxon>Paracidovorax</taxon>
    </lineage>
</organism>
<evidence type="ECO:0000259" key="1">
    <source>
        <dbReference type="Pfam" id="PF23544"/>
    </source>
</evidence>
<dbReference type="Pfam" id="PF23544">
    <property type="entry name" value="AtuA_ferredoxin"/>
    <property type="match status" value="1"/>
</dbReference>
<dbReference type="OrthoDB" id="21390at2"/>
<accession>A0A1H0WCG3</accession>
<dbReference type="PANTHER" id="PTHR47708">
    <property type="match status" value="1"/>
</dbReference>
<keyword evidence="3" id="KW-1185">Reference proteome</keyword>